<name>A0A9P8ASN2_9AGAR</name>
<comment type="caution">
    <text evidence="1">The sequence shown here is derived from an EMBL/GenBank/DDBJ whole genome shotgun (WGS) entry which is preliminary data.</text>
</comment>
<feature type="non-terminal residue" evidence="1">
    <location>
        <position position="1"/>
    </location>
</feature>
<reference evidence="1" key="1">
    <citation type="submission" date="2020-11" db="EMBL/GenBank/DDBJ databases">
        <title>Adaptations for nitrogen fixation in a non-lichenized fungal sporocarp promotes dispersal by wood-feeding termites.</title>
        <authorList>
            <consortium name="DOE Joint Genome Institute"/>
            <person name="Koch R.A."/>
            <person name="Yoon G."/>
            <person name="Arayal U."/>
            <person name="Lail K."/>
            <person name="Amirebrahimi M."/>
            <person name="Labutti K."/>
            <person name="Lipzen A."/>
            <person name="Riley R."/>
            <person name="Barry K."/>
            <person name="Henrissat B."/>
            <person name="Grigoriev I.V."/>
            <person name="Herr J.R."/>
            <person name="Aime M.C."/>
        </authorList>
    </citation>
    <scope>NUCLEOTIDE SEQUENCE</scope>
    <source>
        <strain evidence="1">MCA 3950</strain>
    </source>
</reference>
<organism evidence="1 2">
    <name type="scientific">Guyanagaster necrorhizus</name>
    <dbReference type="NCBI Taxonomy" id="856835"/>
    <lineage>
        <taxon>Eukaryota</taxon>
        <taxon>Fungi</taxon>
        <taxon>Dikarya</taxon>
        <taxon>Basidiomycota</taxon>
        <taxon>Agaricomycotina</taxon>
        <taxon>Agaricomycetes</taxon>
        <taxon>Agaricomycetidae</taxon>
        <taxon>Agaricales</taxon>
        <taxon>Marasmiineae</taxon>
        <taxon>Physalacriaceae</taxon>
        <taxon>Guyanagaster</taxon>
    </lineage>
</organism>
<dbReference type="Proteomes" id="UP000812287">
    <property type="component" value="Unassembled WGS sequence"/>
</dbReference>
<accession>A0A9P8ASN2</accession>
<gene>
    <name evidence="1" type="ORF">BT62DRAFT_931784</name>
</gene>
<evidence type="ECO:0000313" key="1">
    <source>
        <dbReference type="EMBL" id="KAG7446330.1"/>
    </source>
</evidence>
<sequence length="354" mass="38578">MSTSTTATSTFVLHKYSRSYPTSTASNWQHFTNPTIRLVLDAKNASGGELESVRLRIIWTMDNGDPMDTTAGSQVLFEDLDLLSFSSLPFRQHQRQSQGLPLKAVYRDLVVGIRYLHPREYSANPTYRRFQITFSSVASVSQFINAIRTVCPCKANVAPAPGPVESSLAPLQPRSTLRPALFPSAVALSQAPYLHQYPVATHMPALNSTDLSFAAASQTEVPRLEGPQSSQDIPLHVLSSSPVFTSLLPPIVLNDSVSSLPTSTPPAPKPTESQPALTTHTPIIPVSASVTESKPTSSSAIRDAVISSLRETTELYNLSRSDLERLVGDIVREDGFSHLLTTLSTMWKVKSYLG</sequence>
<dbReference type="RefSeq" id="XP_043039830.1">
    <property type="nucleotide sequence ID" value="XM_043186199.1"/>
</dbReference>
<protein>
    <submittedName>
        <fullName evidence="1">Uncharacterized protein</fullName>
    </submittedName>
</protein>
<keyword evidence="2" id="KW-1185">Reference proteome</keyword>
<proteinExistence type="predicted"/>
<dbReference type="AlphaFoldDB" id="A0A9P8ASN2"/>
<evidence type="ECO:0000313" key="2">
    <source>
        <dbReference type="Proteomes" id="UP000812287"/>
    </source>
</evidence>
<dbReference type="GeneID" id="66108496"/>
<dbReference type="EMBL" id="MU250534">
    <property type="protein sequence ID" value="KAG7446330.1"/>
    <property type="molecule type" value="Genomic_DNA"/>
</dbReference>
<dbReference type="OrthoDB" id="3364736at2759"/>